<dbReference type="SUPFAM" id="SSF54814">
    <property type="entry name" value="Prokaryotic type KH domain (KH-domain type II)"/>
    <property type="match status" value="1"/>
</dbReference>
<feature type="region of interest" description="G4" evidence="6">
    <location>
        <begin position="194"/>
        <end position="197"/>
    </location>
</feature>
<accession>A0A6J0RGG6</accession>
<evidence type="ECO:0000256" key="3">
    <source>
        <dbReference type="ARBA" id="ARBA00022741"/>
    </source>
</evidence>
<dbReference type="FunCoup" id="A0A6J0RGG6">
    <property type="interactions" value="1742"/>
</dbReference>
<reference evidence="10" key="1">
    <citation type="submission" date="2025-08" db="UniProtKB">
        <authorList>
            <consortium name="RefSeq"/>
        </authorList>
    </citation>
    <scope>IDENTIFICATION</scope>
    <source>
        <tissue evidence="10">Adult</tissue>
    </source>
</reference>
<dbReference type="PANTHER" id="PTHR42698">
    <property type="entry name" value="GTPASE ERA"/>
    <property type="match status" value="1"/>
</dbReference>
<dbReference type="OMA" id="YVIDHRL"/>
<dbReference type="SUPFAM" id="SSF52540">
    <property type="entry name" value="P-loop containing nucleoside triphosphate hydrolases"/>
    <property type="match status" value="1"/>
</dbReference>
<dbReference type="AlphaFoldDB" id="A0A6J0RGG6"/>
<evidence type="ECO:0000313" key="10">
    <source>
        <dbReference type="RefSeq" id="XP_019845256.1"/>
    </source>
</evidence>
<evidence type="ECO:0000256" key="1">
    <source>
        <dbReference type="ARBA" id="ARBA00007921"/>
    </source>
</evidence>
<dbReference type="InterPro" id="IPR005662">
    <property type="entry name" value="GTPase_Era-like"/>
</dbReference>
<gene>
    <name evidence="10" type="primary">LOC105224677</name>
</gene>
<evidence type="ECO:0000256" key="7">
    <source>
        <dbReference type="SAM" id="MobiDB-lite"/>
    </source>
</evidence>
<evidence type="ECO:0000256" key="5">
    <source>
        <dbReference type="ARBA" id="ARBA00030975"/>
    </source>
</evidence>
<dbReference type="GO" id="GO:0005525">
    <property type="term" value="F:GTP binding"/>
    <property type="evidence" value="ECO:0007669"/>
    <property type="project" value="UniProtKB-UniRule"/>
</dbReference>
<dbReference type="GO" id="GO:0005759">
    <property type="term" value="C:mitochondrial matrix"/>
    <property type="evidence" value="ECO:0007669"/>
    <property type="project" value="TreeGrafter"/>
</dbReference>
<dbReference type="PANTHER" id="PTHR42698:SF1">
    <property type="entry name" value="GTPASE ERA, MITOCHONDRIAL"/>
    <property type="match status" value="1"/>
</dbReference>
<evidence type="ECO:0000259" key="8">
    <source>
        <dbReference type="PROSITE" id="PS51713"/>
    </source>
</evidence>
<dbReference type="FunFam" id="3.30.300.20:FF:000032">
    <property type="entry name" value="AGAP010622-PA-like protein"/>
    <property type="match status" value="1"/>
</dbReference>
<dbReference type="GeneID" id="105224677"/>
<evidence type="ECO:0000256" key="2">
    <source>
        <dbReference type="ARBA" id="ARBA00019149"/>
    </source>
</evidence>
<dbReference type="InParanoid" id="A0A6J0RGG6"/>
<dbReference type="OrthoDB" id="8954335at2759"/>
<keyword evidence="9" id="KW-1185">Reference proteome</keyword>
<dbReference type="PROSITE" id="PS51713">
    <property type="entry name" value="G_ERA"/>
    <property type="match status" value="1"/>
</dbReference>
<feature type="region of interest" description="G5" evidence="6">
    <location>
        <begin position="263"/>
        <end position="265"/>
    </location>
</feature>
<dbReference type="Gene3D" id="3.30.300.20">
    <property type="match status" value="1"/>
</dbReference>
<organism evidence="9 10">
    <name type="scientific">Bactrocera dorsalis</name>
    <name type="common">Oriental fruit fly</name>
    <name type="synonym">Dacus dorsalis</name>
    <dbReference type="NCBI Taxonomy" id="27457"/>
    <lineage>
        <taxon>Eukaryota</taxon>
        <taxon>Metazoa</taxon>
        <taxon>Ecdysozoa</taxon>
        <taxon>Arthropoda</taxon>
        <taxon>Hexapoda</taxon>
        <taxon>Insecta</taxon>
        <taxon>Pterygota</taxon>
        <taxon>Neoptera</taxon>
        <taxon>Endopterygota</taxon>
        <taxon>Diptera</taxon>
        <taxon>Brachycera</taxon>
        <taxon>Muscomorpha</taxon>
        <taxon>Tephritoidea</taxon>
        <taxon>Tephritidae</taxon>
        <taxon>Bactrocera</taxon>
        <taxon>Bactrocera</taxon>
    </lineage>
</organism>
<name>A0A6J0RGG6_BACDO</name>
<dbReference type="InterPro" id="IPR006073">
    <property type="entry name" value="GTP-bd"/>
</dbReference>
<dbReference type="CDD" id="cd04163">
    <property type="entry name" value="Era"/>
    <property type="match status" value="1"/>
</dbReference>
<dbReference type="GO" id="GO:0019843">
    <property type="term" value="F:rRNA binding"/>
    <property type="evidence" value="ECO:0007669"/>
    <property type="project" value="TreeGrafter"/>
</dbReference>
<dbReference type="InterPro" id="IPR005225">
    <property type="entry name" value="Small_GTP-bd"/>
</dbReference>
<keyword evidence="4 6" id="KW-0342">GTP-binding</keyword>
<protein>
    <recommendedName>
        <fullName evidence="2">GTPase Era, mitochondrial</fullName>
    </recommendedName>
    <alternativeName>
        <fullName evidence="5">ERA-like protein 1</fullName>
    </alternativeName>
</protein>
<feature type="compositionally biased region" description="Basic and acidic residues" evidence="7">
    <location>
        <begin position="233"/>
        <end position="248"/>
    </location>
</feature>
<evidence type="ECO:0000256" key="4">
    <source>
        <dbReference type="ARBA" id="ARBA00023134"/>
    </source>
</evidence>
<dbReference type="InterPro" id="IPR027417">
    <property type="entry name" value="P-loop_NTPase"/>
</dbReference>
<dbReference type="GO" id="GO:0043024">
    <property type="term" value="F:ribosomal small subunit binding"/>
    <property type="evidence" value="ECO:0007669"/>
    <property type="project" value="TreeGrafter"/>
</dbReference>
<dbReference type="GO" id="GO:0000028">
    <property type="term" value="P:ribosomal small subunit assembly"/>
    <property type="evidence" value="ECO:0007669"/>
    <property type="project" value="TreeGrafter"/>
</dbReference>
<evidence type="ECO:0000313" key="9">
    <source>
        <dbReference type="Proteomes" id="UP001652620"/>
    </source>
</evidence>
<feature type="domain" description="Era-type G" evidence="8">
    <location>
        <begin position="70"/>
        <end position="284"/>
    </location>
</feature>
<keyword evidence="3 6" id="KW-0547">Nucleotide-binding</keyword>
<dbReference type="Gene3D" id="3.40.50.300">
    <property type="entry name" value="P-loop containing nucleotide triphosphate hydrolases"/>
    <property type="match status" value="1"/>
</dbReference>
<sequence length="393" mass="44458">MELLLNNFGSVNKYLLRFSKYHKVRTANIRNYSLSSLDDNSTTAKLSATADPTTDLATSGQKAQHKRTQNSLHIAVIGVPNAGKSTFINNLINHRVCPTSSKVHTTRKSSKAIYTTGQTQLVFYDTPGLVTPREIKRHNLEQSFKSAYKHAIQHADIIACMHDVSNSWTRNALHSTVIETLNEYKHLPSFLILNKIDALRSKRVLLELIRVLTNNTINTTQSVGNKNQRRQYKRIEESNDKPVTNSEDKKDVSWSNFQEVFLVSSITGSGLNDIQDYLTRVAKERSWEYSKGSFTDEKPEALIVESVRARLLDYLPQEIPYNLHSAIEYFSEENGTIYASVEVTCPSARIERLICGESNGKLRQITERVTSDLVETFGKPISLTISTRSKKTE</sequence>
<dbReference type="InterPro" id="IPR030388">
    <property type="entry name" value="G_ERA_dom"/>
</dbReference>
<dbReference type="Proteomes" id="UP001652620">
    <property type="component" value="Chromosome 3"/>
</dbReference>
<dbReference type="PRINTS" id="PR00326">
    <property type="entry name" value="GTP1OBG"/>
</dbReference>
<dbReference type="CDD" id="cd22534">
    <property type="entry name" value="KH-II_Era"/>
    <property type="match status" value="1"/>
</dbReference>
<dbReference type="InterPro" id="IPR015946">
    <property type="entry name" value="KH_dom-like_a/b"/>
</dbReference>
<dbReference type="InterPro" id="IPR009019">
    <property type="entry name" value="KH_sf_prok-type"/>
</dbReference>
<dbReference type="NCBIfam" id="TIGR00231">
    <property type="entry name" value="small_GTP"/>
    <property type="match status" value="1"/>
</dbReference>
<comment type="similarity">
    <text evidence="1 6">Belongs to the TRAFAC class TrmE-Era-EngA-EngB-Septin-like GTPase superfamily. Era GTPase family.</text>
</comment>
<feature type="region of interest" description="Disordered" evidence="7">
    <location>
        <begin position="222"/>
        <end position="248"/>
    </location>
</feature>
<dbReference type="KEGG" id="bdr:105224677"/>
<proteinExistence type="inferred from homology"/>
<feature type="region of interest" description="G2" evidence="6">
    <location>
        <begin position="104"/>
        <end position="108"/>
    </location>
</feature>
<evidence type="ECO:0000256" key="6">
    <source>
        <dbReference type="PROSITE-ProRule" id="PRU01050"/>
    </source>
</evidence>
<feature type="region of interest" description="G1" evidence="6">
    <location>
        <begin position="78"/>
        <end position="85"/>
    </location>
</feature>
<feature type="region of interest" description="G3" evidence="6">
    <location>
        <begin position="125"/>
        <end position="128"/>
    </location>
</feature>
<dbReference type="RefSeq" id="XP_019845256.1">
    <property type="nucleotide sequence ID" value="XM_019989697.3"/>
</dbReference>
<dbReference type="Pfam" id="PF01926">
    <property type="entry name" value="MMR_HSR1"/>
    <property type="match status" value="1"/>
</dbReference>